<dbReference type="GO" id="GO:0015074">
    <property type="term" value="P:DNA integration"/>
    <property type="evidence" value="ECO:0007669"/>
    <property type="project" value="InterPro"/>
</dbReference>
<dbReference type="GO" id="GO:0006310">
    <property type="term" value="P:DNA recombination"/>
    <property type="evidence" value="ECO:0007669"/>
    <property type="project" value="UniProtKB-KW"/>
</dbReference>
<keyword evidence="6" id="KW-1185">Reference proteome</keyword>
<feature type="domain" description="Tyr recombinase" evidence="4">
    <location>
        <begin position="244"/>
        <end position="479"/>
    </location>
</feature>
<evidence type="ECO:0000256" key="3">
    <source>
        <dbReference type="ARBA" id="ARBA00023172"/>
    </source>
</evidence>
<evidence type="ECO:0000256" key="2">
    <source>
        <dbReference type="ARBA" id="ARBA00023125"/>
    </source>
</evidence>
<comment type="similarity">
    <text evidence="1">Belongs to the 'phage' integrase family.</text>
</comment>
<accession>A0A2W4BIA3</accession>
<keyword evidence="2" id="KW-0238">DNA-binding</keyword>
<dbReference type="InterPro" id="IPR013762">
    <property type="entry name" value="Integrase-like_cat_sf"/>
</dbReference>
<keyword evidence="3" id="KW-0233">DNA recombination</keyword>
<sequence>MHFFQNLCCCTHLQSLLKFLFALKHLQINSHVILSQIYYFQFYGGIIFLRSDYMASISMAKNNTWVYQEIFNYPDGSTKRHTKRFNKKEFKTEKSATKQGEIWAKEKQHEINTGYAGNEQSATLMDFYTNGWYPLKTQNKTQTTDRYISTLENQILPELGDISLDGLTLKQINAYFTKISTTKIKNLNTKILDYPSESALENHKKALSNLLTLAKNYQYIQYNPVKELKVKDFVKGTKIVQKNITRNSYTKQQANFLLDYLQKYEEDKQFARMMELMLLTGLRPQELCGLDINKSIFLSEDSQDNNLYHLFIFQAIKKVKDNGTVLGTTKNEKIRNVYFSQRVYDIILEQLIFKENEKNRILNQPKRNRRQFGWEKDEEAYFLFSHSGGKPYQPQRIGKKWTAFIQKIPNLPQYQLYSLRHTYATLMLYAMNQSNNSTNKNTNYGATLQAIADSLGHTIDVFIKYYVHPQQEFQKKLAHIDFLKN</sequence>
<dbReference type="InterPro" id="IPR010998">
    <property type="entry name" value="Integrase_recombinase_N"/>
</dbReference>
<dbReference type="InterPro" id="IPR050090">
    <property type="entry name" value="Tyrosine_recombinase_XerCD"/>
</dbReference>
<protein>
    <recommendedName>
        <fullName evidence="4">Tyr recombinase domain-containing protein</fullName>
    </recommendedName>
</protein>
<dbReference type="SUPFAM" id="SSF56349">
    <property type="entry name" value="DNA breaking-rejoining enzymes"/>
    <property type="match status" value="1"/>
</dbReference>
<dbReference type="Proteomes" id="UP000249828">
    <property type="component" value="Unassembled WGS sequence"/>
</dbReference>
<dbReference type="Gene3D" id="1.10.443.10">
    <property type="entry name" value="Intergrase catalytic core"/>
    <property type="match status" value="1"/>
</dbReference>
<evidence type="ECO:0000259" key="4">
    <source>
        <dbReference type="PROSITE" id="PS51898"/>
    </source>
</evidence>
<reference evidence="5 6" key="1">
    <citation type="submission" date="2017-11" db="EMBL/GenBank/DDBJ databases">
        <title>Draft genome sequence of Enterococcus plantarum TRW2 strain isolated from lettuce.</title>
        <authorList>
            <person name="Kim E.B."/>
            <person name="Marco M.L."/>
            <person name="Williams T.R."/>
            <person name="You I.H."/>
        </authorList>
    </citation>
    <scope>NUCLEOTIDE SEQUENCE [LARGE SCALE GENOMIC DNA]</scope>
    <source>
        <strain evidence="5 6">TRW2</strain>
    </source>
</reference>
<dbReference type="GO" id="GO:0003677">
    <property type="term" value="F:DNA binding"/>
    <property type="evidence" value="ECO:0007669"/>
    <property type="project" value="UniProtKB-KW"/>
</dbReference>
<dbReference type="Pfam" id="PF00589">
    <property type="entry name" value="Phage_integrase"/>
    <property type="match status" value="1"/>
</dbReference>
<name>A0A2W4BIA3_9ENTE</name>
<dbReference type="InterPro" id="IPR002104">
    <property type="entry name" value="Integrase_catalytic"/>
</dbReference>
<dbReference type="InterPro" id="IPR011010">
    <property type="entry name" value="DNA_brk_join_enz"/>
</dbReference>
<evidence type="ECO:0000313" key="5">
    <source>
        <dbReference type="EMBL" id="PZL76715.1"/>
    </source>
</evidence>
<dbReference type="PANTHER" id="PTHR30349:SF41">
    <property type="entry name" value="INTEGRASE_RECOMBINASE PROTEIN MJ0367-RELATED"/>
    <property type="match status" value="1"/>
</dbReference>
<evidence type="ECO:0000256" key="1">
    <source>
        <dbReference type="ARBA" id="ARBA00008857"/>
    </source>
</evidence>
<organism evidence="5 6">
    <name type="scientific">Enterococcus plantarum</name>
    <dbReference type="NCBI Taxonomy" id="1077675"/>
    <lineage>
        <taxon>Bacteria</taxon>
        <taxon>Bacillati</taxon>
        <taxon>Bacillota</taxon>
        <taxon>Bacilli</taxon>
        <taxon>Lactobacillales</taxon>
        <taxon>Enterococcaceae</taxon>
        <taxon>Enterococcus</taxon>
    </lineage>
</organism>
<dbReference type="EMBL" id="PIEU01000025">
    <property type="protein sequence ID" value="PZL76715.1"/>
    <property type="molecule type" value="Genomic_DNA"/>
</dbReference>
<proteinExistence type="inferred from homology"/>
<comment type="caution">
    <text evidence="5">The sequence shown here is derived from an EMBL/GenBank/DDBJ whole genome shotgun (WGS) entry which is preliminary data.</text>
</comment>
<evidence type="ECO:0000313" key="6">
    <source>
        <dbReference type="Proteomes" id="UP000249828"/>
    </source>
</evidence>
<dbReference type="Gene3D" id="1.10.150.130">
    <property type="match status" value="1"/>
</dbReference>
<dbReference type="PROSITE" id="PS51898">
    <property type="entry name" value="TYR_RECOMBINASE"/>
    <property type="match status" value="1"/>
</dbReference>
<gene>
    <name evidence="5" type="ORF">CI088_02400</name>
</gene>
<dbReference type="AlphaFoldDB" id="A0A2W4BIA3"/>
<dbReference type="PANTHER" id="PTHR30349">
    <property type="entry name" value="PHAGE INTEGRASE-RELATED"/>
    <property type="match status" value="1"/>
</dbReference>